<dbReference type="Gene3D" id="2.30.180.10">
    <property type="entry name" value="FAS1 domain"/>
    <property type="match status" value="1"/>
</dbReference>
<dbReference type="InterPro" id="IPR000782">
    <property type="entry name" value="FAS1_domain"/>
</dbReference>
<protein>
    <submittedName>
        <fullName evidence="3">Fasciclin domain-containing protein</fullName>
    </submittedName>
</protein>
<evidence type="ECO:0000313" key="3">
    <source>
        <dbReference type="EMBL" id="MDN3565010.1"/>
    </source>
</evidence>
<organism evidence="3 4">
    <name type="scientific">Paeniroseomonas aquatica</name>
    <dbReference type="NCBI Taxonomy" id="373043"/>
    <lineage>
        <taxon>Bacteria</taxon>
        <taxon>Pseudomonadati</taxon>
        <taxon>Pseudomonadota</taxon>
        <taxon>Alphaproteobacteria</taxon>
        <taxon>Acetobacterales</taxon>
        <taxon>Acetobacteraceae</taxon>
        <taxon>Paeniroseomonas</taxon>
    </lineage>
</organism>
<feature type="signal peptide" evidence="1">
    <location>
        <begin position="1"/>
        <end position="28"/>
    </location>
</feature>
<name>A0ABT8A5S6_9PROT</name>
<dbReference type="InterPro" id="IPR006311">
    <property type="entry name" value="TAT_signal"/>
</dbReference>
<keyword evidence="4" id="KW-1185">Reference proteome</keyword>
<dbReference type="InterPro" id="IPR036378">
    <property type="entry name" value="FAS1_dom_sf"/>
</dbReference>
<sequence length="193" mass="19951">MIHANRRHLLATAVAGGALALGLRPAQAQNRNVMETLAADGRFNRFIELIGRAGATDQLRSTAGVTIFAPVDAAFDVVNARMTDLLQQGAGGGISQTSVDPLRLRELIAYHIVPGSMPSSGLTGDRRFKTVNGAELRVANEGGKIAVTNPAPAQQSGSFGAGGLNVQAPALVVGPDIIANNGIIHAVSQVLFP</sequence>
<dbReference type="Proteomes" id="UP001529369">
    <property type="component" value="Unassembled WGS sequence"/>
</dbReference>
<dbReference type="PANTHER" id="PTHR10900:SF77">
    <property type="entry name" value="FI19380P1"/>
    <property type="match status" value="1"/>
</dbReference>
<feature type="chain" id="PRO_5046665788" evidence="1">
    <location>
        <begin position="29"/>
        <end position="193"/>
    </location>
</feature>
<accession>A0ABT8A5S6</accession>
<comment type="caution">
    <text evidence="3">The sequence shown here is derived from an EMBL/GenBank/DDBJ whole genome shotgun (WGS) entry which is preliminary data.</text>
</comment>
<dbReference type="PANTHER" id="PTHR10900">
    <property type="entry name" value="PERIOSTIN-RELATED"/>
    <property type="match status" value="1"/>
</dbReference>
<feature type="domain" description="FAS1" evidence="2">
    <location>
        <begin position="30"/>
        <end position="191"/>
    </location>
</feature>
<dbReference type="EMBL" id="JAUFPN010000127">
    <property type="protein sequence ID" value="MDN3565010.1"/>
    <property type="molecule type" value="Genomic_DNA"/>
</dbReference>
<gene>
    <name evidence="3" type="ORF">QWZ14_11630</name>
</gene>
<reference evidence="4" key="1">
    <citation type="journal article" date="2019" name="Int. J. Syst. Evol. Microbiol.">
        <title>The Global Catalogue of Microorganisms (GCM) 10K type strain sequencing project: providing services to taxonomists for standard genome sequencing and annotation.</title>
        <authorList>
            <consortium name="The Broad Institute Genomics Platform"/>
            <consortium name="The Broad Institute Genome Sequencing Center for Infectious Disease"/>
            <person name="Wu L."/>
            <person name="Ma J."/>
        </authorList>
    </citation>
    <scope>NUCLEOTIDE SEQUENCE [LARGE SCALE GENOMIC DNA]</scope>
    <source>
        <strain evidence="4">CECT 7131</strain>
    </source>
</reference>
<evidence type="ECO:0000313" key="4">
    <source>
        <dbReference type="Proteomes" id="UP001529369"/>
    </source>
</evidence>
<dbReference type="InterPro" id="IPR050904">
    <property type="entry name" value="Adhesion/Biosynth-related"/>
</dbReference>
<keyword evidence="1" id="KW-0732">Signal</keyword>
<evidence type="ECO:0000256" key="1">
    <source>
        <dbReference type="SAM" id="SignalP"/>
    </source>
</evidence>
<dbReference type="Pfam" id="PF02469">
    <property type="entry name" value="Fasciclin"/>
    <property type="match status" value="1"/>
</dbReference>
<dbReference type="PROSITE" id="PS51318">
    <property type="entry name" value="TAT"/>
    <property type="match status" value="1"/>
</dbReference>
<dbReference type="SMART" id="SM00554">
    <property type="entry name" value="FAS1"/>
    <property type="match status" value="1"/>
</dbReference>
<dbReference type="PROSITE" id="PS50213">
    <property type="entry name" value="FAS1"/>
    <property type="match status" value="1"/>
</dbReference>
<proteinExistence type="predicted"/>
<dbReference type="RefSeq" id="WP_290316826.1">
    <property type="nucleotide sequence ID" value="NZ_JAUFPN010000127.1"/>
</dbReference>
<dbReference type="SUPFAM" id="SSF82153">
    <property type="entry name" value="FAS1 domain"/>
    <property type="match status" value="1"/>
</dbReference>
<evidence type="ECO:0000259" key="2">
    <source>
        <dbReference type="PROSITE" id="PS50213"/>
    </source>
</evidence>